<organism evidence="1">
    <name type="scientific">freshwater metagenome</name>
    <dbReference type="NCBI Taxonomy" id="449393"/>
    <lineage>
        <taxon>unclassified sequences</taxon>
        <taxon>metagenomes</taxon>
        <taxon>ecological metagenomes</taxon>
    </lineage>
</organism>
<dbReference type="AlphaFoldDB" id="A0A6J6XYJ6"/>
<dbReference type="EMBL" id="CAFAAI010000160">
    <property type="protein sequence ID" value="CAB4800318.1"/>
    <property type="molecule type" value="Genomic_DNA"/>
</dbReference>
<evidence type="ECO:0000313" key="1">
    <source>
        <dbReference type="EMBL" id="CAB4800318.1"/>
    </source>
</evidence>
<gene>
    <name evidence="1" type="ORF">UFOPK2992_00984</name>
</gene>
<protein>
    <submittedName>
        <fullName evidence="1">Unannotated protein</fullName>
    </submittedName>
</protein>
<reference evidence="1" key="1">
    <citation type="submission" date="2020-05" db="EMBL/GenBank/DDBJ databases">
        <authorList>
            <person name="Chiriac C."/>
            <person name="Salcher M."/>
            <person name="Ghai R."/>
            <person name="Kavagutti S V."/>
        </authorList>
    </citation>
    <scope>NUCLEOTIDE SEQUENCE</scope>
</reference>
<sequence length="61" mass="6710">MLRVLAVGPLVRLEITPHDASILPQGEVLEVHLGLQEYAAMPLREADPVQLRPRGGRVFLA</sequence>
<accession>A0A6J6XYJ6</accession>
<name>A0A6J6XYJ6_9ZZZZ</name>
<proteinExistence type="predicted"/>